<name>A0A1G6UBF6_9ACTN</name>
<accession>A0A1G6UBF6</accession>
<proteinExistence type="predicted"/>
<dbReference type="PANTHER" id="PTHR35908:SF1">
    <property type="entry name" value="CONSERVED PROTEIN"/>
    <property type="match status" value="1"/>
</dbReference>
<dbReference type="InterPro" id="IPR041581">
    <property type="entry name" value="Glyoxalase_6"/>
</dbReference>
<dbReference type="PANTHER" id="PTHR35908">
    <property type="entry name" value="HYPOTHETICAL FUSION PROTEIN"/>
    <property type="match status" value="1"/>
</dbReference>
<dbReference type="OrthoDB" id="3823476at2"/>
<dbReference type="SUPFAM" id="SSF54593">
    <property type="entry name" value="Glyoxalase/Bleomycin resistance protein/Dihydroxybiphenyl dioxygenase"/>
    <property type="match status" value="1"/>
</dbReference>
<dbReference type="InterPro" id="IPR029068">
    <property type="entry name" value="Glyas_Bleomycin-R_OHBP_Dase"/>
</dbReference>
<dbReference type="AlphaFoldDB" id="A0A1G6UBF6"/>
<dbReference type="RefSeq" id="WP_090590926.1">
    <property type="nucleotide sequence ID" value="NZ_LT629688.1"/>
</dbReference>
<dbReference type="Pfam" id="PF18029">
    <property type="entry name" value="Glyoxalase_6"/>
    <property type="match status" value="1"/>
</dbReference>
<evidence type="ECO:0000313" key="2">
    <source>
        <dbReference type="EMBL" id="SDD38574.1"/>
    </source>
</evidence>
<evidence type="ECO:0000313" key="3">
    <source>
        <dbReference type="Proteomes" id="UP000198546"/>
    </source>
</evidence>
<sequence>MTEPRIIQVAVDCADALTLADWWAETLRWQVEPTDEAFVRRMVEQGHATEEETTTHHGTLVWRGAAAISPDPDGGRSRLRVLFQDVPEPKTVKNRLHLDVRTGDKDAARAELEARGARFVATHRQGPQSWHLMLDPEGNEFCVND</sequence>
<dbReference type="STRING" id="675864.SAMN04489747_0841"/>
<feature type="domain" description="Glyoxalase-like" evidence="1">
    <location>
        <begin position="8"/>
        <end position="143"/>
    </location>
</feature>
<dbReference type="Gene3D" id="3.10.180.10">
    <property type="entry name" value="2,3-Dihydroxybiphenyl 1,2-Dioxygenase, domain 1"/>
    <property type="match status" value="1"/>
</dbReference>
<gene>
    <name evidence="2" type="ORF">SAMN04489747_0841</name>
</gene>
<organism evidence="2 3">
    <name type="scientific">Auraticoccus monumenti</name>
    <dbReference type="NCBI Taxonomy" id="675864"/>
    <lineage>
        <taxon>Bacteria</taxon>
        <taxon>Bacillati</taxon>
        <taxon>Actinomycetota</taxon>
        <taxon>Actinomycetes</taxon>
        <taxon>Propionibacteriales</taxon>
        <taxon>Propionibacteriaceae</taxon>
        <taxon>Auraticoccus</taxon>
    </lineage>
</organism>
<dbReference type="EMBL" id="LT629688">
    <property type="protein sequence ID" value="SDD38574.1"/>
    <property type="molecule type" value="Genomic_DNA"/>
</dbReference>
<dbReference type="Proteomes" id="UP000198546">
    <property type="component" value="Chromosome i"/>
</dbReference>
<evidence type="ECO:0000259" key="1">
    <source>
        <dbReference type="Pfam" id="PF18029"/>
    </source>
</evidence>
<reference evidence="2 3" key="1">
    <citation type="submission" date="2016-10" db="EMBL/GenBank/DDBJ databases">
        <authorList>
            <person name="de Groot N.N."/>
        </authorList>
    </citation>
    <scope>NUCLEOTIDE SEQUENCE [LARGE SCALE GENOMIC DNA]</scope>
    <source>
        <strain evidence="2 3">MON 2.2</strain>
    </source>
</reference>
<keyword evidence="3" id="KW-1185">Reference proteome</keyword>
<protein>
    <recommendedName>
        <fullName evidence="1">Glyoxalase-like domain-containing protein</fullName>
    </recommendedName>
</protein>